<evidence type="ECO:0000313" key="6">
    <source>
        <dbReference type="EMBL" id="SHE77157.1"/>
    </source>
</evidence>
<dbReference type="PANTHER" id="PTHR10724:SF7">
    <property type="entry name" value="SMALL RIBOSOMAL SUBUNIT PROTEIN BS1C"/>
    <property type="match status" value="1"/>
</dbReference>
<dbReference type="NCBIfam" id="NF006363">
    <property type="entry name" value="PRK08582.1"/>
    <property type="match status" value="1"/>
</dbReference>
<dbReference type="Gene3D" id="2.40.50.140">
    <property type="entry name" value="Nucleic acid-binding proteins"/>
    <property type="match status" value="1"/>
</dbReference>
<dbReference type="GO" id="GO:1990904">
    <property type="term" value="C:ribonucleoprotein complex"/>
    <property type="evidence" value="ECO:0007669"/>
    <property type="project" value="UniProtKB-KW"/>
</dbReference>
<evidence type="ECO:0000256" key="1">
    <source>
        <dbReference type="ARBA" id="ARBA00006767"/>
    </source>
</evidence>
<dbReference type="GO" id="GO:0003735">
    <property type="term" value="F:structural constituent of ribosome"/>
    <property type="evidence" value="ECO:0007669"/>
    <property type="project" value="TreeGrafter"/>
</dbReference>
<dbReference type="RefSeq" id="WP_072935212.1">
    <property type="nucleotide sequence ID" value="NZ_FQUG01000004.1"/>
</dbReference>
<dbReference type="SUPFAM" id="SSF50249">
    <property type="entry name" value="Nucleic acid-binding proteins"/>
    <property type="match status" value="1"/>
</dbReference>
<dbReference type="Proteomes" id="UP000184404">
    <property type="component" value="Unassembled WGS sequence"/>
</dbReference>
<feature type="compositionally biased region" description="Basic and acidic residues" evidence="4">
    <location>
        <begin position="144"/>
        <end position="159"/>
    </location>
</feature>
<evidence type="ECO:0000256" key="4">
    <source>
        <dbReference type="SAM" id="MobiDB-lite"/>
    </source>
</evidence>
<dbReference type="AlphaFoldDB" id="A0A1M4W7I2"/>
<dbReference type="OrthoDB" id="9810507at2"/>
<reference evidence="6 7" key="1">
    <citation type="submission" date="2016-11" db="EMBL/GenBank/DDBJ databases">
        <authorList>
            <person name="Jaros S."/>
            <person name="Januszkiewicz K."/>
            <person name="Wedrychowicz H."/>
        </authorList>
    </citation>
    <scope>NUCLEOTIDE SEQUENCE [LARGE SCALE GENOMIC DNA]</scope>
    <source>
        <strain evidence="6 7">DSM 10502</strain>
    </source>
</reference>
<dbReference type="GO" id="GO:0006412">
    <property type="term" value="P:translation"/>
    <property type="evidence" value="ECO:0007669"/>
    <property type="project" value="TreeGrafter"/>
</dbReference>
<dbReference type="PANTHER" id="PTHR10724">
    <property type="entry name" value="30S RIBOSOMAL PROTEIN S1"/>
    <property type="match status" value="1"/>
</dbReference>
<keyword evidence="2" id="KW-0689">Ribosomal protein</keyword>
<dbReference type="SMART" id="SM00316">
    <property type="entry name" value="S1"/>
    <property type="match status" value="1"/>
</dbReference>
<dbReference type="PROSITE" id="PS50126">
    <property type="entry name" value="S1"/>
    <property type="match status" value="1"/>
</dbReference>
<keyword evidence="3" id="KW-0687">Ribonucleoprotein</keyword>
<dbReference type="InterPro" id="IPR012340">
    <property type="entry name" value="NA-bd_OB-fold"/>
</dbReference>
<keyword evidence="7" id="KW-1185">Reference proteome</keyword>
<dbReference type="GO" id="GO:0003729">
    <property type="term" value="F:mRNA binding"/>
    <property type="evidence" value="ECO:0007669"/>
    <property type="project" value="TreeGrafter"/>
</dbReference>
<evidence type="ECO:0000256" key="3">
    <source>
        <dbReference type="ARBA" id="ARBA00023274"/>
    </source>
</evidence>
<feature type="region of interest" description="Disordered" evidence="4">
    <location>
        <begin position="72"/>
        <end position="130"/>
    </location>
</feature>
<dbReference type="InterPro" id="IPR003029">
    <property type="entry name" value="S1_domain"/>
</dbReference>
<feature type="region of interest" description="Disordered" evidence="4">
    <location>
        <begin position="144"/>
        <end position="168"/>
    </location>
</feature>
<gene>
    <name evidence="6" type="ORF">SAMN02745190_01129</name>
</gene>
<dbReference type="CDD" id="cd05692">
    <property type="entry name" value="S1_RPS1_repeat_hs4"/>
    <property type="match status" value="1"/>
</dbReference>
<evidence type="ECO:0000256" key="2">
    <source>
        <dbReference type="ARBA" id="ARBA00022980"/>
    </source>
</evidence>
<feature type="domain" description="S1 motif" evidence="5">
    <location>
        <begin position="6"/>
        <end position="74"/>
    </location>
</feature>
<accession>A0A1M4W7I2</accession>
<dbReference type="InterPro" id="IPR050437">
    <property type="entry name" value="Ribos_protein_bS1-like"/>
</dbReference>
<evidence type="ECO:0000313" key="7">
    <source>
        <dbReference type="Proteomes" id="UP000184404"/>
    </source>
</evidence>
<evidence type="ECO:0000259" key="5">
    <source>
        <dbReference type="PROSITE" id="PS50126"/>
    </source>
</evidence>
<dbReference type="STRING" id="1123243.SAMN02745190_01129"/>
<protein>
    <submittedName>
        <fullName evidence="6">S1 RNA binding domain protein</fullName>
    </submittedName>
</protein>
<dbReference type="GO" id="GO:0005840">
    <property type="term" value="C:ribosome"/>
    <property type="evidence" value="ECO:0007669"/>
    <property type="project" value="UniProtKB-KW"/>
</dbReference>
<name>A0A1M4W7I2_9FIRM</name>
<feature type="compositionally biased region" description="Low complexity" evidence="4">
    <location>
        <begin position="84"/>
        <end position="107"/>
    </location>
</feature>
<proteinExistence type="inferred from homology"/>
<organism evidence="6 7">
    <name type="scientific">Schwartzia succinivorans DSM 10502</name>
    <dbReference type="NCBI Taxonomy" id="1123243"/>
    <lineage>
        <taxon>Bacteria</taxon>
        <taxon>Bacillati</taxon>
        <taxon>Bacillota</taxon>
        <taxon>Negativicutes</taxon>
        <taxon>Selenomonadales</taxon>
        <taxon>Selenomonadaceae</taxon>
        <taxon>Schwartzia</taxon>
    </lineage>
</organism>
<sequence length="168" mass="18078">MAIEVGGVVEGTVTGITKFGAFVDLGDHKVGLVHISEVADVYVNDVKDFLNEGQKVKVKVLTIDENGKIGLSIKRLQPKKPEQTQPQAPRAAAAGTGNRFSHAPHAAHAPHRPMGGGDFHRPAGRFSSGPLSFEDKLSKFLKDSDERLTDLKKKTDSKRGGRGARRSS</sequence>
<dbReference type="EMBL" id="FQUG01000004">
    <property type="protein sequence ID" value="SHE77157.1"/>
    <property type="molecule type" value="Genomic_DNA"/>
</dbReference>
<dbReference type="GO" id="GO:0005737">
    <property type="term" value="C:cytoplasm"/>
    <property type="evidence" value="ECO:0007669"/>
    <property type="project" value="UniProtKB-ARBA"/>
</dbReference>
<dbReference type="FunFam" id="2.40.50.140:FF:000051">
    <property type="entry name" value="RNA-binding transcriptional accessory protein"/>
    <property type="match status" value="1"/>
</dbReference>
<dbReference type="Pfam" id="PF00575">
    <property type="entry name" value="S1"/>
    <property type="match status" value="1"/>
</dbReference>
<comment type="similarity">
    <text evidence="1">Belongs to the bacterial ribosomal protein bS1 family.</text>
</comment>